<dbReference type="PANTHER" id="PTHR19384">
    <property type="entry name" value="NITRIC OXIDE SYNTHASE-RELATED"/>
    <property type="match status" value="1"/>
</dbReference>
<evidence type="ECO:0000256" key="1">
    <source>
        <dbReference type="ARBA" id="ARBA00001917"/>
    </source>
</evidence>
<keyword evidence="3" id="KW-0285">Flavoprotein</keyword>
<evidence type="ECO:0000313" key="11">
    <source>
        <dbReference type="EMBL" id="ESL07168.1"/>
    </source>
</evidence>
<keyword evidence="5" id="KW-0274">FAD</keyword>
<feature type="domain" description="Flavodoxin-like" evidence="9">
    <location>
        <begin position="75"/>
        <end position="240"/>
    </location>
</feature>
<dbReference type="InterPro" id="IPR001709">
    <property type="entry name" value="Flavoprot_Pyr_Nucl_cyt_Rdtase"/>
</dbReference>
<keyword evidence="6" id="KW-0521">NADP</keyword>
<evidence type="ECO:0000256" key="5">
    <source>
        <dbReference type="ARBA" id="ARBA00022827"/>
    </source>
</evidence>
<evidence type="ECO:0000256" key="7">
    <source>
        <dbReference type="ARBA" id="ARBA00023002"/>
    </source>
</evidence>
<feature type="transmembrane region" description="Helical" evidence="8">
    <location>
        <begin position="17"/>
        <end position="37"/>
    </location>
</feature>
<dbReference type="Gene3D" id="3.40.50.360">
    <property type="match status" value="1"/>
</dbReference>
<dbReference type="GO" id="GO:0005829">
    <property type="term" value="C:cytosol"/>
    <property type="evidence" value="ECO:0007669"/>
    <property type="project" value="TreeGrafter"/>
</dbReference>
<dbReference type="InterPro" id="IPR003097">
    <property type="entry name" value="CysJ-like_FAD-binding"/>
</dbReference>
<gene>
    <name evidence="11" type="ORF">TRSC58_05149</name>
</gene>
<dbReference type="PRINTS" id="PR00369">
    <property type="entry name" value="FLAVODOXIN"/>
</dbReference>
<dbReference type="Proteomes" id="UP000031737">
    <property type="component" value="Unassembled WGS sequence"/>
</dbReference>
<dbReference type="VEuPathDB" id="TriTrypDB:TRSC58_05149"/>
<dbReference type="InterPro" id="IPR017927">
    <property type="entry name" value="FAD-bd_FR_type"/>
</dbReference>
<evidence type="ECO:0000256" key="2">
    <source>
        <dbReference type="ARBA" id="ARBA00001974"/>
    </source>
</evidence>
<dbReference type="PROSITE" id="PS50902">
    <property type="entry name" value="FLAVODOXIN_LIKE"/>
    <property type="match status" value="1"/>
</dbReference>
<keyword evidence="12" id="KW-1185">Reference proteome</keyword>
<dbReference type="PANTHER" id="PTHR19384:SF125">
    <property type="entry name" value="P450 REDUCTASE, PUTATIVE-RELATED"/>
    <property type="match status" value="1"/>
</dbReference>
<dbReference type="GO" id="GO:0003958">
    <property type="term" value="F:NADPH-hemoprotein reductase activity"/>
    <property type="evidence" value="ECO:0007669"/>
    <property type="project" value="TreeGrafter"/>
</dbReference>
<keyword evidence="8" id="KW-1133">Transmembrane helix</keyword>
<dbReference type="GO" id="GO:0010181">
    <property type="term" value="F:FMN binding"/>
    <property type="evidence" value="ECO:0007669"/>
    <property type="project" value="InterPro"/>
</dbReference>
<comment type="caution">
    <text evidence="11">The sequence shown here is derived from an EMBL/GenBank/DDBJ whole genome shotgun (WGS) entry which is preliminary data.</text>
</comment>
<accession>A0A061IVJ9</accession>
<comment type="cofactor">
    <cofactor evidence="1">
        <name>FMN</name>
        <dbReference type="ChEBI" id="CHEBI:58210"/>
    </cofactor>
</comment>
<evidence type="ECO:0000313" key="12">
    <source>
        <dbReference type="Proteomes" id="UP000031737"/>
    </source>
</evidence>
<dbReference type="OrthoDB" id="1856718at2759"/>
<dbReference type="Pfam" id="PF00258">
    <property type="entry name" value="Flavodoxin_1"/>
    <property type="match status" value="1"/>
</dbReference>
<dbReference type="SUPFAM" id="SSF52218">
    <property type="entry name" value="Flavoproteins"/>
    <property type="match status" value="1"/>
</dbReference>
<dbReference type="InterPro" id="IPR023173">
    <property type="entry name" value="NADPH_Cyt_P450_Rdtase_alpha"/>
</dbReference>
<dbReference type="AlphaFoldDB" id="A0A061IVJ9"/>
<dbReference type="PRINTS" id="PR00371">
    <property type="entry name" value="FPNCR"/>
</dbReference>
<proteinExistence type="predicted"/>
<evidence type="ECO:0000256" key="8">
    <source>
        <dbReference type="SAM" id="Phobius"/>
    </source>
</evidence>
<keyword evidence="8" id="KW-0472">Membrane</keyword>
<keyword evidence="4" id="KW-0288">FMN</keyword>
<sequence>MGFFVGDLAAREMWRRWVTLAGVVVGISGVVLVSRMWQLRHRTNLRDATFAARYAAVLGKQDELPGEQPDEDAKVLVLYGSTSGNAEGYAKSLVADLKDRGVAAACIDPSSWDYLDQCKLQPHHQQRLVTSGTKGGSPILVFVVSTTGEGELPVNFFCLYSEMQSVLEEASRNGKKPFEGLMYAVFALGDSSYKYYCRGGARVRLLLKTGGGTEILPAGFGDARNPLQDDVFDAWEEALMEALEEKCGVTLAAGSNVPPEPQLVFRFTPDKPLSALPYPSPLSLFEPSMQYPAQFKVEAKTPRSERREDGSYILHLVVNIEGYTTSYQGGDHLGIYPVNPSDVVEAYRRQLKITEEDWVTPVELCTDANARARASLKNLFPARVALRTVFERYFDLCGRPRKSLLRVLASYCSDSEERSRLMELLHRGVRANGEDGARNTPASLPTSSLNFASTSASSLSPQYRTVLDYLKMFPSCCCIPLGHFLELMPRMQPRFYSIASDMLTHPTTVEAFIRVIPDGLNSRYLERIDVGEKITAFIHKSTFHLPVKCSGRPILMIGVGTGIAPMVGFCYRREALLKKQPSAACGPMILFFGAQRRATEYFVKQELERWCLHGEGKIRAADAPPPSVVHLLDLAFSRDQLDKYHVTHLIEKHKEYLVQLLTLTSKGGCLVYLSGDAARVARSVDEALVKLLQGTGMTRPAAAEFLEKMEQERRYMKDVY</sequence>
<dbReference type="Gene3D" id="1.20.990.10">
    <property type="entry name" value="NADPH-cytochrome p450 Reductase, Chain A, domain 3"/>
    <property type="match status" value="2"/>
</dbReference>
<evidence type="ECO:0000256" key="4">
    <source>
        <dbReference type="ARBA" id="ARBA00022643"/>
    </source>
</evidence>
<keyword evidence="7" id="KW-0560">Oxidoreductase</keyword>
<dbReference type="EMBL" id="AUPL01005149">
    <property type="protein sequence ID" value="ESL07168.1"/>
    <property type="molecule type" value="Genomic_DNA"/>
</dbReference>
<protein>
    <submittedName>
        <fullName evidence="11">Cytochrome p450 reductase</fullName>
    </submittedName>
</protein>
<dbReference type="Gene3D" id="2.40.30.10">
    <property type="entry name" value="Translation factors"/>
    <property type="match status" value="2"/>
</dbReference>
<dbReference type="InterPro" id="IPR008254">
    <property type="entry name" value="Flavodoxin/NO_synth"/>
</dbReference>
<dbReference type="SUPFAM" id="SSF52343">
    <property type="entry name" value="Ferredoxin reductase-like, C-terminal NADP-linked domain"/>
    <property type="match status" value="1"/>
</dbReference>
<dbReference type="InterPro" id="IPR029039">
    <property type="entry name" value="Flavoprotein-like_sf"/>
</dbReference>
<dbReference type="InterPro" id="IPR017938">
    <property type="entry name" value="Riboflavin_synthase-like_b-brl"/>
</dbReference>
<dbReference type="Gene3D" id="3.40.50.80">
    <property type="entry name" value="Nucleotide-binding domain of ferredoxin-NADP reductase (FNR) module"/>
    <property type="match status" value="1"/>
</dbReference>
<dbReference type="InterPro" id="IPR039261">
    <property type="entry name" value="FNR_nucleotide-bd"/>
</dbReference>
<organism evidence="11 12">
    <name type="scientific">Trypanosoma rangeli SC58</name>
    <dbReference type="NCBI Taxonomy" id="429131"/>
    <lineage>
        <taxon>Eukaryota</taxon>
        <taxon>Discoba</taxon>
        <taxon>Euglenozoa</taxon>
        <taxon>Kinetoplastea</taxon>
        <taxon>Metakinetoplastina</taxon>
        <taxon>Trypanosomatida</taxon>
        <taxon>Trypanosomatidae</taxon>
        <taxon>Trypanosoma</taxon>
        <taxon>Herpetosoma</taxon>
    </lineage>
</organism>
<comment type="cofactor">
    <cofactor evidence="2">
        <name>FAD</name>
        <dbReference type="ChEBI" id="CHEBI:57692"/>
    </cofactor>
</comment>
<name>A0A061IVJ9_TRYRA</name>
<dbReference type="Pfam" id="PF00667">
    <property type="entry name" value="FAD_binding_1"/>
    <property type="match status" value="1"/>
</dbReference>
<evidence type="ECO:0000259" key="9">
    <source>
        <dbReference type="PROSITE" id="PS50902"/>
    </source>
</evidence>
<dbReference type="InterPro" id="IPR001094">
    <property type="entry name" value="Flavdoxin-like"/>
</dbReference>
<evidence type="ECO:0000256" key="6">
    <source>
        <dbReference type="ARBA" id="ARBA00022857"/>
    </source>
</evidence>
<dbReference type="PROSITE" id="PS51384">
    <property type="entry name" value="FAD_FR"/>
    <property type="match status" value="1"/>
</dbReference>
<dbReference type="GO" id="GO:0050660">
    <property type="term" value="F:flavin adenine dinucleotide binding"/>
    <property type="evidence" value="ECO:0007669"/>
    <property type="project" value="TreeGrafter"/>
</dbReference>
<reference evidence="11 12" key="1">
    <citation type="submission" date="2013-07" db="EMBL/GenBank/DDBJ databases">
        <authorList>
            <person name="Stoco P.H."/>
            <person name="Wagner G."/>
            <person name="Gerber A."/>
            <person name="Zaha A."/>
            <person name="Thompson C."/>
            <person name="Bartholomeu D.C."/>
            <person name="Luckemeyer D.D."/>
            <person name="Bahia D."/>
            <person name="Loreto E."/>
            <person name="Prestes E.B."/>
            <person name="Lima F.M."/>
            <person name="Rodrigues-Luiz G."/>
            <person name="Vallejo G.A."/>
            <person name="Filho J.F."/>
            <person name="Monteiro K.M."/>
            <person name="Tyler K.M."/>
            <person name="de Almeida L.G."/>
            <person name="Ortiz M.F."/>
            <person name="Siervo M.A."/>
            <person name="de Moraes M.H."/>
            <person name="Cunha O.L."/>
            <person name="Mendonca-Neto R."/>
            <person name="Silva R."/>
            <person name="Teixeira S.M."/>
            <person name="Murta S.M."/>
            <person name="Sincero T.C."/>
            <person name="Mendes T.A."/>
            <person name="Urmenyi T.P."/>
            <person name="Silva V.G."/>
            <person name="da Rocha W.D."/>
            <person name="Andersson B."/>
            <person name="Romanha A.J."/>
            <person name="Steindel M."/>
            <person name="de Vasconcelos A.T."/>
            <person name="Grisard E.C."/>
        </authorList>
    </citation>
    <scope>NUCLEOTIDE SEQUENCE [LARGE SCALE GENOMIC DNA]</scope>
    <source>
        <strain evidence="11 12">SC58</strain>
    </source>
</reference>
<feature type="domain" description="FAD-binding FR-type" evidence="10">
    <location>
        <begin position="290"/>
        <end position="546"/>
    </location>
</feature>
<keyword evidence="8" id="KW-0812">Transmembrane</keyword>
<evidence type="ECO:0000256" key="3">
    <source>
        <dbReference type="ARBA" id="ARBA00022630"/>
    </source>
</evidence>
<dbReference type="SUPFAM" id="SSF63380">
    <property type="entry name" value="Riboflavin synthase domain-like"/>
    <property type="match status" value="1"/>
</dbReference>
<evidence type="ECO:0000259" key="10">
    <source>
        <dbReference type="PROSITE" id="PS51384"/>
    </source>
</evidence>